<evidence type="ECO:0008006" key="6">
    <source>
        <dbReference type="Google" id="ProtNLM"/>
    </source>
</evidence>
<dbReference type="RefSeq" id="WP_267568231.1">
    <property type="nucleotide sequence ID" value="NZ_JAPNTZ010000016.1"/>
</dbReference>
<dbReference type="SUPFAM" id="SSF53335">
    <property type="entry name" value="S-adenosyl-L-methionine-dependent methyltransferases"/>
    <property type="match status" value="1"/>
</dbReference>
<reference evidence="4" key="1">
    <citation type="submission" date="2022-11" db="EMBL/GenBank/DDBJ databases">
        <authorList>
            <person name="Somphong A."/>
            <person name="Phongsopitanun W."/>
        </authorList>
    </citation>
    <scope>NUCLEOTIDE SEQUENCE</scope>
    <source>
        <strain evidence="4">Pm04-4</strain>
    </source>
</reference>
<dbReference type="EMBL" id="JAPNTZ010000016">
    <property type="protein sequence ID" value="MCY1143702.1"/>
    <property type="molecule type" value="Genomic_DNA"/>
</dbReference>
<keyword evidence="5" id="KW-1185">Reference proteome</keyword>
<accession>A0ABT4BB39</accession>
<dbReference type="InterPro" id="IPR029063">
    <property type="entry name" value="SAM-dependent_MTases_sf"/>
</dbReference>
<dbReference type="CDD" id="cd02440">
    <property type="entry name" value="AdoMet_MTases"/>
    <property type="match status" value="1"/>
</dbReference>
<organism evidence="4 5">
    <name type="scientific">Paractinoplanes pyxinae</name>
    <dbReference type="NCBI Taxonomy" id="2997416"/>
    <lineage>
        <taxon>Bacteria</taxon>
        <taxon>Bacillati</taxon>
        <taxon>Actinomycetota</taxon>
        <taxon>Actinomycetes</taxon>
        <taxon>Micromonosporales</taxon>
        <taxon>Micromonosporaceae</taxon>
        <taxon>Paractinoplanes</taxon>
    </lineage>
</organism>
<sequence>MRNGDVDWDLWPVTDYLDEVYRAIAPDDDAVLVHHSAFYRQLPPGSVARSLELGGGPNLYPLMLAAAVSRDIEVVEPSAASVAYLETQLREGPEDSWQVFYRRCRQLQPELPATLDDALSGVHVRRAAAADLAPGTYDLASMHFVAESATEDFDEFRTLCTAYARSVRPGGRLVAAFMENMGNYRIGDGPTWPGYPVDTATVRAVFEPLTSSLTVDRVDGAPTSEGYETTGMVLLTGRLSSGVDATPAP</sequence>
<evidence type="ECO:0000256" key="2">
    <source>
        <dbReference type="ARBA" id="ARBA00022679"/>
    </source>
</evidence>
<name>A0ABT4BB39_9ACTN</name>
<evidence type="ECO:0000256" key="3">
    <source>
        <dbReference type="ARBA" id="ARBA00022691"/>
    </source>
</evidence>
<dbReference type="InterPro" id="IPR000940">
    <property type="entry name" value="NNMT_TEMT_trans"/>
</dbReference>
<evidence type="ECO:0000313" key="5">
    <source>
        <dbReference type="Proteomes" id="UP001151002"/>
    </source>
</evidence>
<evidence type="ECO:0000256" key="1">
    <source>
        <dbReference type="ARBA" id="ARBA00022603"/>
    </source>
</evidence>
<protein>
    <recommendedName>
        <fullName evidence="6">Methyltransferase</fullName>
    </recommendedName>
</protein>
<keyword evidence="2" id="KW-0808">Transferase</keyword>
<keyword evidence="1" id="KW-0489">Methyltransferase</keyword>
<dbReference type="PROSITE" id="PS51681">
    <property type="entry name" value="SAM_MT_NNMT_PNMT_TEMT"/>
    <property type="match status" value="1"/>
</dbReference>
<keyword evidence="3" id="KW-0949">S-adenosyl-L-methionine</keyword>
<proteinExistence type="predicted"/>
<gene>
    <name evidence="4" type="ORF">OWR29_37350</name>
</gene>
<dbReference type="Proteomes" id="UP001151002">
    <property type="component" value="Unassembled WGS sequence"/>
</dbReference>
<comment type="caution">
    <text evidence="4">The sequence shown here is derived from an EMBL/GenBank/DDBJ whole genome shotgun (WGS) entry which is preliminary data.</text>
</comment>
<dbReference type="Gene3D" id="3.40.50.150">
    <property type="entry name" value="Vaccinia Virus protein VP39"/>
    <property type="match status" value="1"/>
</dbReference>
<evidence type="ECO:0000313" key="4">
    <source>
        <dbReference type="EMBL" id="MCY1143702.1"/>
    </source>
</evidence>